<reference evidence="1" key="1">
    <citation type="submission" date="2022-10" db="EMBL/GenBank/DDBJ databases">
        <title>The WGS of Solirubrobacter ginsenosidimutans DSM 21036.</title>
        <authorList>
            <person name="Jiang Z."/>
        </authorList>
    </citation>
    <scope>NUCLEOTIDE SEQUENCE</scope>
    <source>
        <strain evidence="1">DSM 21036</strain>
    </source>
</reference>
<keyword evidence="2" id="KW-1185">Reference proteome</keyword>
<name>A0A9X3SAJ9_9ACTN</name>
<dbReference type="Proteomes" id="UP001149140">
    <property type="component" value="Unassembled WGS sequence"/>
</dbReference>
<evidence type="ECO:0008006" key="3">
    <source>
        <dbReference type="Google" id="ProtNLM"/>
    </source>
</evidence>
<accession>A0A9X3SAJ9</accession>
<proteinExistence type="predicted"/>
<dbReference type="Gene3D" id="3.60.15.10">
    <property type="entry name" value="Ribonuclease Z/Hydroxyacylglutathione hydrolase-like"/>
    <property type="match status" value="1"/>
</dbReference>
<dbReference type="RefSeq" id="WP_270045368.1">
    <property type="nucleotide sequence ID" value="NZ_JAPDOD010000058.1"/>
</dbReference>
<sequence length="216" mass="24308">MSKPSVEVRDVADGLWLWRQPHPDWNGQSDWEPLVTSVAVASGDARVLLDPLAPPPRERELWARIDAFAPDTAVVLKPDHVRDVDLFVRWYGVRAFGPVLFWRDDIPKTELEFLRAGDELPGGLRAFDDGRGMLETPVYLPEQRALVFADGLTAPGDGELRVWASARHLQRALPALRELLELPFEHVIVSHGQPVHTREDYVAALEREPYSEPEGG</sequence>
<protein>
    <recommendedName>
        <fullName evidence="3">MBL fold metallo-hydrolase</fullName>
    </recommendedName>
</protein>
<evidence type="ECO:0000313" key="2">
    <source>
        <dbReference type="Proteomes" id="UP001149140"/>
    </source>
</evidence>
<dbReference type="SUPFAM" id="SSF56281">
    <property type="entry name" value="Metallo-hydrolase/oxidoreductase"/>
    <property type="match status" value="1"/>
</dbReference>
<gene>
    <name evidence="1" type="ORF">OM076_37940</name>
</gene>
<organism evidence="1 2">
    <name type="scientific">Solirubrobacter ginsenosidimutans</name>
    <dbReference type="NCBI Taxonomy" id="490573"/>
    <lineage>
        <taxon>Bacteria</taxon>
        <taxon>Bacillati</taxon>
        <taxon>Actinomycetota</taxon>
        <taxon>Thermoleophilia</taxon>
        <taxon>Solirubrobacterales</taxon>
        <taxon>Solirubrobacteraceae</taxon>
        <taxon>Solirubrobacter</taxon>
    </lineage>
</organism>
<evidence type="ECO:0000313" key="1">
    <source>
        <dbReference type="EMBL" id="MDA0166108.1"/>
    </source>
</evidence>
<dbReference type="AlphaFoldDB" id="A0A9X3SAJ9"/>
<dbReference type="InterPro" id="IPR036866">
    <property type="entry name" value="RibonucZ/Hydroxyglut_hydro"/>
</dbReference>
<comment type="caution">
    <text evidence="1">The sequence shown here is derived from an EMBL/GenBank/DDBJ whole genome shotgun (WGS) entry which is preliminary data.</text>
</comment>
<dbReference type="EMBL" id="JAPDOD010000058">
    <property type="protein sequence ID" value="MDA0166108.1"/>
    <property type="molecule type" value="Genomic_DNA"/>
</dbReference>